<dbReference type="InterPro" id="IPR016024">
    <property type="entry name" value="ARM-type_fold"/>
</dbReference>
<dbReference type="FunFam" id="1.25.10.10:FF:000549">
    <property type="entry name" value="ARM repeat superfamily protein"/>
    <property type="match status" value="1"/>
</dbReference>
<dbReference type="InterPro" id="IPR011989">
    <property type="entry name" value="ARM-like"/>
</dbReference>
<feature type="compositionally biased region" description="Basic and acidic residues" evidence="1">
    <location>
        <begin position="410"/>
        <end position="423"/>
    </location>
</feature>
<evidence type="ECO:0000256" key="1">
    <source>
        <dbReference type="SAM" id="MobiDB-lite"/>
    </source>
</evidence>
<dbReference type="InterPro" id="IPR057600">
    <property type="entry name" value="TORTIFOLIA1/SINE1-2_N"/>
</dbReference>
<dbReference type="GO" id="GO:0005874">
    <property type="term" value="C:microtubule"/>
    <property type="evidence" value="ECO:0007669"/>
    <property type="project" value="InterPro"/>
</dbReference>
<reference evidence="3" key="1">
    <citation type="submission" date="2018-02" db="EMBL/GenBank/DDBJ databases">
        <title>Rhizophora mucronata_Transcriptome.</title>
        <authorList>
            <person name="Meera S.P."/>
            <person name="Sreeshan A."/>
            <person name="Augustine A."/>
        </authorList>
    </citation>
    <scope>NUCLEOTIDE SEQUENCE</scope>
    <source>
        <tissue evidence="3">Leaf</tissue>
    </source>
</reference>
<organism evidence="3">
    <name type="scientific">Rhizophora mucronata</name>
    <name type="common">Asiatic mangrove</name>
    <dbReference type="NCBI Taxonomy" id="61149"/>
    <lineage>
        <taxon>Eukaryota</taxon>
        <taxon>Viridiplantae</taxon>
        <taxon>Streptophyta</taxon>
        <taxon>Embryophyta</taxon>
        <taxon>Tracheophyta</taxon>
        <taxon>Spermatophyta</taxon>
        <taxon>Magnoliopsida</taxon>
        <taxon>eudicotyledons</taxon>
        <taxon>Gunneridae</taxon>
        <taxon>Pentapetalae</taxon>
        <taxon>rosids</taxon>
        <taxon>fabids</taxon>
        <taxon>Malpighiales</taxon>
        <taxon>Rhizophoraceae</taxon>
        <taxon>Rhizophora</taxon>
    </lineage>
</organism>
<evidence type="ECO:0000259" key="2">
    <source>
        <dbReference type="Pfam" id="PF24714"/>
    </source>
</evidence>
<name>A0A2P2IR03_RHIMU</name>
<dbReference type="GO" id="GO:0008017">
    <property type="term" value="F:microtubule binding"/>
    <property type="evidence" value="ECO:0007669"/>
    <property type="project" value="InterPro"/>
</dbReference>
<sequence>MSFQKRSSPTPPLTAGANDLKHRVMCCLNKLSDRDTLSLAAAELESIAKNLSRESFSSFLNCIQSADSSSKSPVRKQSVNLLTLLSHSHGNSLASYLSKMVSTVSRRLHDNDSAVRSACVEAAAAMSSKITDPPFSTVWRPLFELLVLEQDSNAQIGAAMCLAAAIEAAPEPEAEQLRKLLPRLGKLAKAEGFKAKAAVLNVIRSIVGVGGASGKSVLEWLVPCLAELWSCEDWATRKAAAEALGKVAVVEKELAKEHKAACLNSLESRRFDKVKVVRETMNRVLQLWKEVPGVSEDVLAPSQSRSSSIGPDNAIGASSSSVSTSSHDVNFKTSAPRKPVPTNKSPLSDASFVNIVRKQSSANCNEKNSKVANFYELDHRKPSSWKIEVAIPQEMASGDDVSWQDSGLQESRENGTNENHRPETKCDDKLHKFGGLRSGSKVVPFYGDDDDNCYSKDIEVSNPAEEFYENKEIEDLSLIRKQLVQIEDQQSCLLSILQRFIGNSQNGINSLEKRVHGLEMALDEISYGLAVSSGRIPNTDQEENTCCKLPGAEFLSSKLWRRTDGRYCNLSFSSSGGTQSLHAIHNIRGEEFRRDTNRPDSQGFQHQNRGGPTMNPWEDFFPIAKGNSVSYSNKMSGNVIQDHVQVHNAIEFAKATSAAGTTLKT</sequence>
<accession>A0A2P2IR03</accession>
<dbReference type="PANTHER" id="PTHR31355">
    <property type="entry name" value="MICROTUBULE-ASSOCIATED PROTEIN TORTIFOLIA1"/>
    <property type="match status" value="1"/>
</dbReference>
<evidence type="ECO:0000313" key="3">
    <source>
        <dbReference type="EMBL" id="MBW83658.1"/>
    </source>
</evidence>
<feature type="region of interest" description="Disordered" evidence="1">
    <location>
        <begin position="594"/>
        <end position="615"/>
    </location>
</feature>
<dbReference type="Pfam" id="PF24714">
    <property type="entry name" value="TOR1L1_N"/>
    <property type="match status" value="1"/>
</dbReference>
<feature type="region of interest" description="Disordered" evidence="1">
    <location>
        <begin position="299"/>
        <end position="347"/>
    </location>
</feature>
<dbReference type="PANTHER" id="PTHR31355:SF32">
    <property type="entry name" value="TORTIFOLIA1-LIKE PROTEIN 4"/>
    <property type="match status" value="1"/>
</dbReference>
<dbReference type="Gene3D" id="1.25.10.10">
    <property type="entry name" value="Leucine-rich Repeat Variant"/>
    <property type="match status" value="1"/>
</dbReference>
<feature type="region of interest" description="Disordered" evidence="1">
    <location>
        <begin position="397"/>
        <end position="423"/>
    </location>
</feature>
<dbReference type="AlphaFoldDB" id="A0A2P2IR03"/>
<protein>
    <recommendedName>
        <fullName evidence="2">TORTIFOLIA1/SINE1-2 N-terminal domain-containing protein</fullName>
    </recommendedName>
</protein>
<feature type="compositionally biased region" description="Polar residues" evidence="1">
    <location>
        <begin position="301"/>
        <end position="310"/>
    </location>
</feature>
<dbReference type="EMBL" id="GGEC01003175">
    <property type="protein sequence ID" value="MBW83658.1"/>
    <property type="molecule type" value="Transcribed_RNA"/>
</dbReference>
<feature type="domain" description="TORTIFOLIA1/SINE1-2 N-terminal" evidence="2">
    <location>
        <begin position="19"/>
        <end position="290"/>
    </location>
</feature>
<feature type="compositionally biased region" description="Polar residues" evidence="1">
    <location>
        <begin position="599"/>
        <end position="610"/>
    </location>
</feature>
<proteinExistence type="predicted"/>
<dbReference type="SUPFAM" id="SSF48371">
    <property type="entry name" value="ARM repeat"/>
    <property type="match status" value="1"/>
</dbReference>
<dbReference type="InterPro" id="IPR033337">
    <property type="entry name" value="TORTIFOLIA1/SINE1-2"/>
</dbReference>